<dbReference type="GO" id="GO:0000422">
    <property type="term" value="P:autophagy of mitochondrion"/>
    <property type="evidence" value="ECO:0007669"/>
    <property type="project" value="TreeGrafter"/>
</dbReference>
<evidence type="ECO:0000256" key="5">
    <source>
        <dbReference type="ARBA" id="ARBA00023136"/>
    </source>
</evidence>
<evidence type="ECO:0000256" key="6">
    <source>
        <dbReference type="RuleBase" id="RU368080"/>
    </source>
</evidence>
<evidence type="ECO:0000259" key="7">
    <source>
        <dbReference type="Pfam" id="PF04108"/>
    </source>
</evidence>
<evidence type="ECO:0000256" key="1">
    <source>
        <dbReference type="ARBA" id="ARBA00006259"/>
    </source>
</evidence>
<comment type="function">
    <text evidence="6">Autophagy-specific protein that functions in response to autophagy-inducing signals as a scaffold to recruit other ATG proteins to organize preautophagosomal structure (PAS) formation. Modulates the timing and magnitude of the autophagy response, such as the size of the sequestering vesicles. Plays particularly a role in pexophagy and nucleophagy.</text>
</comment>
<reference evidence="9" key="1">
    <citation type="submission" date="2016-02" db="EMBL/GenBank/DDBJ databases">
        <title>Comparative genomics of biotechnologically important yeasts.</title>
        <authorList>
            <consortium name="DOE Joint Genome Institute"/>
            <person name="Riley R."/>
            <person name="Haridas S."/>
            <person name="Wolfe K.H."/>
            <person name="Lopes M.R."/>
            <person name="Hittinger C.T."/>
            <person name="Goker M."/>
            <person name="Salamov A."/>
            <person name="Wisecaver J."/>
            <person name="Long T.M."/>
            <person name="Aerts A.L."/>
            <person name="Barry K."/>
            <person name="Choi C."/>
            <person name="Clum A."/>
            <person name="Coughlan A.Y."/>
            <person name="Deshpande S."/>
            <person name="Douglass A.P."/>
            <person name="Hanson S.J."/>
            <person name="Klenk H.-P."/>
            <person name="Labutti K."/>
            <person name="Lapidus A."/>
            <person name="Lindquist E."/>
            <person name="Lipzen A."/>
            <person name="Meier-Kolthoff J.P."/>
            <person name="Ohm R.A."/>
            <person name="Otillar R.P."/>
            <person name="Pangilinan J."/>
            <person name="Peng Y."/>
            <person name="Rokas A."/>
            <person name="Rosa C.A."/>
            <person name="Scheuner C."/>
            <person name="Sibirny A.A."/>
            <person name="Slot J.C."/>
            <person name="Stielow J.B."/>
            <person name="Sun H."/>
            <person name="Kurtzman C.P."/>
            <person name="Blackwell M."/>
            <person name="Jeffries T.W."/>
            <person name="Grigoriev I.V."/>
        </authorList>
    </citation>
    <scope>NUCLEOTIDE SEQUENCE [LARGE SCALE GENOMIC DNA]</scope>
    <source>
        <strain evidence="9">NRRL Y-17796</strain>
    </source>
</reference>
<organism evidence="8 9">
    <name type="scientific">Tortispora caseinolytica NRRL Y-17796</name>
    <dbReference type="NCBI Taxonomy" id="767744"/>
    <lineage>
        <taxon>Eukaryota</taxon>
        <taxon>Fungi</taxon>
        <taxon>Dikarya</taxon>
        <taxon>Ascomycota</taxon>
        <taxon>Saccharomycotina</taxon>
        <taxon>Trigonopsidomycetes</taxon>
        <taxon>Trigonopsidales</taxon>
        <taxon>Trigonopsidaceae</taxon>
        <taxon>Tortispora</taxon>
    </lineage>
</organism>
<dbReference type="AlphaFoldDB" id="A0A1E4TDG9"/>
<comment type="similarity">
    <text evidence="1 6">Belongs to the ATG17 family.</text>
</comment>
<dbReference type="GO" id="GO:1990316">
    <property type="term" value="C:Atg1/ULK1 kinase complex"/>
    <property type="evidence" value="ECO:0007669"/>
    <property type="project" value="TreeGrafter"/>
</dbReference>
<evidence type="ECO:0000256" key="2">
    <source>
        <dbReference type="ARBA" id="ARBA00013806"/>
    </source>
</evidence>
<keyword evidence="3 6" id="KW-0963">Cytoplasm</keyword>
<evidence type="ECO:0000313" key="8">
    <source>
        <dbReference type="EMBL" id="ODV89816.1"/>
    </source>
</evidence>
<accession>A0A1E4TDG9</accession>
<evidence type="ECO:0000313" key="9">
    <source>
        <dbReference type="Proteomes" id="UP000095023"/>
    </source>
</evidence>
<dbReference type="InterPro" id="IPR045326">
    <property type="entry name" value="ATG17-like_dom"/>
</dbReference>
<gene>
    <name evidence="8" type="ORF">CANCADRAFT_58650</name>
</gene>
<dbReference type="PANTHER" id="PTHR28005">
    <property type="entry name" value="AUTOPHAGY-RELATED PROTEIN 17"/>
    <property type="match status" value="1"/>
</dbReference>
<sequence length="438" mass="49207">MSLASWFIESKVALESAQATCSNAESLITQLQDKFRTVSGVLARSLFVYNSLNEQCKLLDAFLNLLKATQSNSSDTLKSLLIDLDQAYEYLEEALSVLHATKLVPSLELPSKKLLDDFVSDNGIEHVRTQLDHYIAGIQTELDLYTDDVNYFEKELAEFKLQYSSIAKNAEFSGLLRSAPVKVNDTLAVSNEAIASMDQMNANSEVLAELLESLAKHYDQCSEAVEPNAGHLSLQEREELEAVVREDAYHVDTVLSDISAQYKDIVSKGDDIQVYENRVNKLEQLVSNCVDSITKLQEGKLAHFIDRVGSFKNNFSQSISAIETLLNELVALRDHYTRFAIGYDSMILEIKRRQEFDDSITQLFDQFMSVLKTKLDAESTLRQNFLSTHGEFLPSDLWPGLIDPPKQFEIISQTPSTLPEISEEDTANATARLAYNNK</sequence>
<dbReference type="EMBL" id="KV453843">
    <property type="protein sequence ID" value="ODV89816.1"/>
    <property type="molecule type" value="Genomic_DNA"/>
</dbReference>
<protein>
    <recommendedName>
        <fullName evidence="2 6">Autophagy-related protein 17</fullName>
    </recommendedName>
</protein>
<evidence type="ECO:0000256" key="3">
    <source>
        <dbReference type="ARBA" id="ARBA00022490"/>
    </source>
</evidence>
<dbReference type="Pfam" id="PF04108">
    <property type="entry name" value="ATG17_like"/>
    <property type="match status" value="1"/>
</dbReference>
<dbReference type="GO" id="GO:0060090">
    <property type="term" value="F:molecular adaptor activity"/>
    <property type="evidence" value="ECO:0007669"/>
    <property type="project" value="TreeGrafter"/>
</dbReference>
<dbReference type="PANTHER" id="PTHR28005:SF1">
    <property type="entry name" value="AUTOPHAGY-RELATED PROTEIN 17"/>
    <property type="match status" value="1"/>
</dbReference>
<name>A0A1E4TDG9_9ASCO</name>
<feature type="domain" description="Autophagy protein ATG17-like" evidence="7">
    <location>
        <begin position="13"/>
        <end position="393"/>
    </location>
</feature>
<dbReference type="OrthoDB" id="1937984at2759"/>
<dbReference type="GO" id="GO:0030295">
    <property type="term" value="F:protein kinase activator activity"/>
    <property type="evidence" value="ECO:0007669"/>
    <property type="project" value="TreeGrafter"/>
</dbReference>
<dbReference type="GO" id="GO:0034727">
    <property type="term" value="P:piecemeal microautophagy of the nucleus"/>
    <property type="evidence" value="ECO:0007669"/>
    <property type="project" value="TreeGrafter"/>
</dbReference>
<dbReference type="Proteomes" id="UP000095023">
    <property type="component" value="Unassembled WGS sequence"/>
</dbReference>
<proteinExistence type="inferred from homology"/>
<evidence type="ECO:0000256" key="4">
    <source>
        <dbReference type="ARBA" id="ARBA00023006"/>
    </source>
</evidence>
<dbReference type="GO" id="GO:0000045">
    <property type="term" value="P:autophagosome assembly"/>
    <property type="evidence" value="ECO:0007669"/>
    <property type="project" value="TreeGrafter"/>
</dbReference>
<dbReference type="InterPro" id="IPR007240">
    <property type="entry name" value="Atg17"/>
</dbReference>
<keyword evidence="9" id="KW-1185">Reference proteome</keyword>
<comment type="subcellular location">
    <subcellularLocation>
        <location evidence="6">Cytoplasm</location>
    </subcellularLocation>
    <subcellularLocation>
        <location evidence="6">Preautophagosomal structure membrane</location>
        <topology evidence="6">Peripheral membrane protein</topology>
    </subcellularLocation>
</comment>
<keyword evidence="5" id="KW-0472">Membrane</keyword>
<keyword evidence="4 6" id="KW-0072">Autophagy</keyword>
<dbReference type="GO" id="GO:0034045">
    <property type="term" value="C:phagophore assembly site membrane"/>
    <property type="evidence" value="ECO:0007669"/>
    <property type="project" value="UniProtKB-SubCell"/>
</dbReference>